<evidence type="ECO:0000313" key="1">
    <source>
        <dbReference type="EMBL" id="PKI42991.1"/>
    </source>
</evidence>
<name>A0A2I0IG54_PUNGR</name>
<gene>
    <name evidence="1" type="ORF">CRG98_036616</name>
</gene>
<dbReference type="AlphaFoldDB" id="A0A2I0IG54"/>
<keyword evidence="2" id="KW-1185">Reference proteome</keyword>
<accession>A0A2I0IG54</accession>
<protein>
    <submittedName>
        <fullName evidence="1">Uncharacterized protein</fullName>
    </submittedName>
</protein>
<dbReference type="EMBL" id="PGOL01003113">
    <property type="protein sequence ID" value="PKI42991.1"/>
    <property type="molecule type" value="Genomic_DNA"/>
</dbReference>
<dbReference type="Proteomes" id="UP000233551">
    <property type="component" value="Unassembled WGS sequence"/>
</dbReference>
<comment type="caution">
    <text evidence="1">The sequence shown here is derived from an EMBL/GenBank/DDBJ whole genome shotgun (WGS) entry which is preliminary data.</text>
</comment>
<sequence>MATWIELSASGSRVDVARGVGAVRGRCGGVDPCGQNRATYAEVAENARFSSVGCSGKYRRCMVLTSRWR</sequence>
<proteinExistence type="predicted"/>
<organism evidence="1 2">
    <name type="scientific">Punica granatum</name>
    <name type="common">Pomegranate</name>
    <dbReference type="NCBI Taxonomy" id="22663"/>
    <lineage>
        <taxon>Eukaryota</taxon>
        <taxon>Viridiplantae</taxon>
        <taxon>Streptophyta</taxon>
        <taxon>Embryophyta</taxon>
        <taxon>Tracheophyta</taxon>
        <taxon>Spermatophyta</taxon>
        <taxon>Magnoliopsida</taxon>
        <taxon>eudicotyledons</taxon>
        <taxon>Gunneridae</taxon>
        <taxon>Pentapetalae</taxon>
        <taxon>rosids</taxon>
        <taxon>malvids</taxon>
        <taxon>Myrtales</taxon>
        <taxon>Lythraceae</taxon>
        <taxon>Punica</taxon>
    </lineage>
</organism>
<reference evidence="1 2" key="1">
    <citation type="submission" date="2017-11" db="EMBL/GenBank/DDBJ databases">
        <title>De-novo sequencing of pomegranate (Punica granatum L.) genome.</title>
        <authorList>
            <person name="Akparov Z."/>
            <person name="Amiraslanov A."/>
            <person name="Hajiyeva S."/>
            <person name="Abbasov M."/>
            <person name="Kaur K."/>
            <person name="Hamwieh A."/>
            <person name="Solovyev V."/>
            <person name="Salamov A."/>
            <person name="Braich B."/>
            <person name="Kosarev P."/>
            <person name="Mahmoud A."/>
            <person name="Hajiyev E."/>
            <person name="Babayeva S."/>
            <person name="Izzatullayeva V."/>
            <person name="Mammadov A."/>
            <person name="Mammadov A."/>
            <person name="Sharifova S."/>
            <person name="Ojaghi J."/>
            <person name="Eynullazada K."/>
            <person name="Bayramov B."/>
            <person name="Abdulazimova A."/>
            <person name="Shahmuradov I."/>
        </authorList>
    </citation>
    <scope>NUCLEOTIDE SEQUENCE [LARGE SCALE GENOMIC DNA]</scope>
    <source>
        <strain evidence="2">cv. AG2017</strain>
        <tissue evidence="1">Leaf</tissue>
    </source>
</reference>
<evidence type="ECO:0000313" key="2">
    <source>
        <dbReference type="Proteomes" id="UP000233551"/>
    </source>
</evidence>